<organism evidence="1 2">
    <name type="scientific">Erythroxylum novogranatense</name>
    <dbReference type="NCBI Taxonomy" id="1862640"/>
    <lineage>
        <taxon>Eukaryota</taxon>
        <taxon>Viridiplantae</taxon>
        <taxon>Streptophyta</taxon>
        <taxon>Embryophyta</taxon>
        <taxon>Tracheophyta</taxon>
        <taxon>Spermatophyta</taxon>
        <taxon>Magnoliopsida</taxon>
        <taxon>eudicotyledons</taxon>
        <taxon>Gunneridae</taxon>
        <taxon>Pentapetalae</taxon>
        <taxon>rosids</taxon>
        <taxon>fabids</taxon>
        <taxon>Malpighiales</taxon>
        <taxon>Erythroxylaceae</taxon>
        <taxon>Erythroxylum</taxon>
    </lineage>
</organism>
<dbReference type="EMBL" id="JAIWQS010000005">
    <property type="protein sequence ID" value="KAJ8766277.1"/>
    <property type="molecule type" value="Genomic_DNA"/>
</dbReference>
<proteinExistence type="predicted"/>
<dbReference type="PANTHER" id="PTHR47074:SF11">
    <property type="entry name" value="REVERSE TRANSCRIPTASE-LIKE PROTEIN"/>
    <property type="match status" value="1"/>
</dbReference>
<evidence type="ECO:0000313" key="1">
    <source>
        <dbReference type="EMBL" id="KAJ8766277.1"/>
    </source>
</evidence>
<gene>
    <name evidence="1" type="ORF">K2173_022336</name>
</gene>
<reference evidence="1 2" key="1">
    <citation type="submission" date="2021-09" db="EMBL/GenBank/DDBJ databases">
        <title>Genomic insights and catalytic innovation underlie evolution of tropane alkaloids biosynthesis.</title>
        <authorList>
            <person name="Wang Y.-J."/>
            <person name="Tian T."/>
            <person name="Huang J.-P."/>
            <person name="Huang S.-X."/>
        </authorList>
    </citation>
    <scope>NUCLEOTIDE SEQUENCE [LARGE SCALE GENOMIC DNA]</scope>
    <source>
        <strain evidence="1">KIB-2018</strain>
        <tissue evidence="1">Leaf</tissue>
    </source>
</reference>
<sequence>MATLMDWFGWVKSLPEDIRHEALMVLYGLWLNRNQVVWNHTFESPPVILQRSRQHLRKWQAVHALFAATPSPPPRTAWNPPPVGCYKCNVDFFIVAGQHLFGMGMILQDSNGRGMMGQMRTIPGTDDPALGEALTFKEALNWLKRTQARKLW</sequence>
<keyword evidence="2" id="KW-1185">Reference proteome</keyword>
<name>A0AAV8THI6_9ROSI</name>
<evidence type="ECO:0000313" key="2">
    <source>
        <dbReference type="Proteomes" id="UP001159364"/>
    </source>
</evidence>
<dbReference type="PANTHER" id="PTHR47074">
    <property type="entry name" value="BNAC02G40300D PROTEIN"/>
    <property type="match status" value="1"/>
</dbReference>
<dbReference type="InterPro" id="IPR052929">
    <property type="entry name" value="RNase_H-like_EbsB-rel"/>
</dbReference>
<dbReference type="AlphaFoldDB" id="A0AAV8THI6"/>
<accession>A0AAV8THI6</accession>
<dbReference type="Proteomes" id="UP001159364">
    <property type="component" value="Linkage Group LG05"/>
</dbReference>
<comment type="caution">
    <text evidence="1">The sequence shown here is derived from an EMBL/GenBank/DDBJ whole genome shotgun (WGS) entry which is preliminary data.</text>
</comment>
<protein>
    <submittedName>
        <fullName evidence="1">Uncharacterized protein</fullName>
    </submittedName>
</protein>